<accession>A0A9X2MGP4</accession>
<dbReference type="EMBL" id="JANJZL010000002">
    <property type="protein sequence ID" value="MCR2043226.1"/>
    <property type="molecule type" value="Genomic_DNA"/>
</dbReference>
<dbReference type="AlphaFoldDB" id="A0A9X2MGP4"/>
<dbReference type="RefSeq" id="WP_257490198.1">
    <property type="nucleotide sequence ID" value="NZ_JANJZL010000002.1"/>
</dbReference>
<protein>
    <submittedName>
        <fullName evidence="1">Uncharacterized protein</fullName>
    </submittedName>
</protein>
<gene>
    <name evidence="1" type="ORF">NSA23_03745</name>
</gene>
<reference evidence="1" key="1">
    <citation type="submission" date="2022-07" db="EMBL/GenBank/DDBJ databases">
        <title>Enhanced cultured diversity of the mouse gut microbiota enables custom-made synthetic communities.</title>
        <authorList>
            <person name="Afrizal A."/>
        </authorList>
    </citation>
    <scope>NUCLEOTIDE SEQUENCE</scope>
    <source>
        <strain evidence="1">DSM 29482</strain>
    </source>
</reference>
<dbReference type="Proteomes" id="UP001142078">
    <property type="component" value="Unassembled WGS sequence"/>
</dbReference>
<sequence>MDNKLQASKNNIDYSYLILKNVERIYSFIEKHGIFITDARKFWEDNKDNFDKLPNEKKIKLFNALLEIEEICIDLLKED</sequence>
<evidence type="ECO:0000313" key="2">
    <source>
        <dbReference type="Proteomes" id="UP001142078"/>
    </source>
</evidence>
<comment type="caution">
    <text evidence="1">The sequence shown here is derived from an EMBL/GenBank/DDBJ whole genome shotgun (WGS) entry which is preliminary data.</text>
</comment>
<evidence type="ECO:0000313" key="1">
    <source>
        <dbReference type="EMBL" id="MCR2043226.1"/>
    </source>
</evidence>
<keyword evidence="2" id="KW-1185">Reference proteome</keyword>
<proteinExistence type="predicted"/>
<name>A0A9X2MGP4_9FIRM</name>
<organism evidence="1 2">
    <name type="scientific">Anaerosalibacter massiliensis</name>
    <dbReference type="NCBI Taxonomy" id="1347392"/>
    <lineage>
        <taxon>Bacteria</taxon>
        <taxon>Bacillati</taxon>
        <taxon>Bacillota</taxon>
        <taxon>Tissierellia</taxon>
        <taxon>Tissierellales</taxon>
        <taxon>Sporanaerobacteraceae</taxon>
        <taxon>Anaerosalibacter</taxon>
    </lineage>
</organism>